<dbReference type="Proteomes" id="UP001230649">
    <property type="component" value="Unassembled WGS sequence"/>
</dbReference>
<evidence type="ECO:0000313" key="1">
    <source>
        <dbReference type="EMBL" id="KAJ9117757.1"/>
    </source>
</evidence>
<reference evidence="1" key="1">
    <citation type="submission" date="2023-04" db="EMBL/GenBank/DDBJ databases">
        <title>Draft Genome sequencing of Naganishia species isolated from polar environments using Oxford Nanopore Technology.</title>
        <authorList>
            <person name="Leo P."/>
            <person name="Venkateswaran K."/>
        </authorList>
    </citation>
    <scope>NUCLEOTIDE SEQUENCE</scope>
    <source>
        <strain evidence="1">MNA-CCFEE 5262</strain>
    </source>
</reference>
<protein>
    <submittedName>
        <fullName evidence="1">Uncharacterized protein</fullName>
    </submittedName>
</protein>
<organism evidence="1 2">
    <name type="scientific">Naganishia adeliensis</name>
    <dbReference type="NCBI Taxonomy" id="92952"/>
    <lineage>
        <taxon>Eukaryota</taxon>
        <taxon>Fungi</taxon>
        <taxon>Dikarya</taxon>
        <taxon>Basidiomycota</taxon>
        <taxon>Agaricomycotina</taxon>
        <taxon>Tremellomycetes</taxon>
        <taxon>Filobasidiales</taxon>
        <taxon>Filobasidiaceae</taxon>
        <taxon>Naganishia</taxon>
    </lineage>
</organism>
<accession>A0ACC2X1J0</accession>
<evidence type="ECO:0000313" key="2">
    <source>
        <dbReference type="Proteomes" id="UP001230649"/>
    </source>
</evidence>
<sequence length="284" mass="32471">MRWKKCQQGLIHLMTRRREEGTEIYPSKIKKRKGYITIVDNEQNYHPIKESDLMSCRRYQERLPCRKDLKVPHAYLMRVSTLTAIWLVRIMSNNLPDVGYVDLDYNAVIDLHLATEHFGIFRNPYWLEQLLTSRVASDPWECLSRAWNPPEVNTVLAEEIISLIPSYHFIQSFGETIGFATAQVDPDDVDFSVAQLATCPFPVTVTHHSHGGQMAINTAPLIAFALAAKTIQDNCPLLHRMASQGCQSSSDMLLQSIAIEFDRSWYRLQRLAQSAGWVTPYTSA</sequence>
<comment type="caution">
    <text evidence="1">The sequence shown here is derived from an EMBL/GenBank/DDBJ whole genome shotgun (WGS) entry which is preliminary data.</text>
</comment>
<dbReference type="EMBL" id="JASBWS010000001">
    <property type="protein sequence ID" value="KAJ9117757.1"/>
    <property type="molecule type" value="Genomic_DNA"/>
</dbReference>
<keyword evidence="2" id="KW-1185">Reference proteome</keyword>
<proteinExistence type="predicted"/>
<name>A0ACC2X1J0_9TREE</name>
<gene>
    <name evidence="1" type="ORF">QFC20_000035</name>
</gene>